<protein>
    <submittedName>
        <fullName evidence="1">Uncharacterized protein</fullName>
    </submittedName>
</protein>
<dbReference type="Proteomes" id="UP000663722">
    <property type="component" value="Chromosome"/>
</dbReference>
<dbReference type="RefSeq" id="WP_207681690.1">
    <property type="nucleotide sequence ID" value="NZ_CP061800.1"/>
</dbReference>
<dbReference type="KEGG" id="dmm:dnm_017940"/>
<accession>A0A975BIK8</accession>
<dbReference type="InterPro" id="IPR045397">
    <property type="entry name" value="TumE-like"/>
</dbReference>
<gene>
    <name evidence="1" type="ORF">dnm_017940</name>
</gene>
<dbReference type="AlphaFoldDB" id="A0A975BIK8"/>
<dbReference type="EMBL" id="CP061800">
    <property type="protein sequence ID" value="QTA85779.1"/>
    <property type="molecule type" value="Genomic_DNA"/>
</dbReference>
<proteinExistence type="predicted"/>
<evidence type="ECO:0000313" key="1">
    <source>
        <dbReference type="EMBL" id="QTA85779.1"/>
    </source>
</evidence>
<organism evidence="1 2">
    <name type="scientific">Desulfonema magnum</name>
    <dbReference type="NCBI Taxonomy" id="45655"/>
    <lineage>
        <taxon>Bacteria</taxon>
        <taxon>Pseudomonadati</taxon>
        <taxon>Thermodesulfobacteriota</taxon>
        <taxon>Desulfobacteria</taxon>
        <taxon>Desulfobacterales</taxon>
        <taxon>Desulfococcaceae</taxon>
        <taxon>Desulfonema</taxon>
    </lineage>
</organism>
<keyword evidence="2" id="KW-1185">Reference proteome</keyword>
<sequence length="124" mass="15003">MIETYFAQLEKTLQEFRNIRSYTLTKKVYNFKQGFVSGKVVFEDNSRLDFTEVRDTDVKGKIKYRYQYMNEKNELIFRYDNAPHHREISTYPHHKHVSEEVEDSSEPVLREVLFEIAWKSREGQ</sequence>
<evidence type="ECO:0000313" key="2">
    <source>
        <dbReference type="Proteomes" id="UP000663722"/>
    </source>
</evidence>
<reference evidence="1" key="1">
    <citation type="journal article" date="2021" name="Microb. Physiol.">
        <title>Proteogenomic Insights into the Physiology of Marine, Sulfate-Reducing, Filamentous Desulfonema limicola and Desulfonema magnum.</title>
        <authorList>
            <person name="Schnaars V."/>
            <person name="Wohlbrand L."/>
            <person name="Scheve S."/>
            <person name="Hinrichs C."/>
            <person name="Reinhardt R."/>
            <person name="Rabus R."/>
        </authorList>
    </citation>
    <scope>NUCLEOTIDE SEQUENCE</scope>
    <source>
        <strain evidence="1">4be13</strain>
    </source>
</reference>
<name>A0A975BIK8_9BACT</name>
<dbReference type="Pfam" id="PF20126">
    <property type="entry name" value="TumE"/>
    <property type="match status" value="1"/>
</dbReference>